<dbReference type="InterPro" id="IPR052602">
    <property type="entry name" value="Growth_transcription_reg"/>
</dbReference>
<dbReference type="InterPro" id="IPR022092">
    <property type="entry name" value="TMF_DNA-bd"/>
</dbReference>
<evidence type="ECO:0000259" key="6">
    <source>
        <dbReference type="Pfam" id="PF12325"/>
    </source>
</evidence>
<feature type="compositionally biased region" description="Low complexity" evidence="5">
    <location>
        <begin position="218"/>
        <end position="231"/>
    </location>
</feature>
<feature type="coiled-coil region" evidence="4">
    <location>
        <begin position="612"/>
        <end position="784"/>
    </location>
</feature>
<evidence type="ECO:0000256" key="4">
    <source>
        <dbReference type="SAM" id="Coils"/>
    </source>
</evidence>
<dbReference type="Pfam" id="PF12325">
    <property type="entry name" value="TMF_TATA_bd"/>
    <property type="match status" value="1"/>
</dbReference>
<dbReference type="GO" id="GO:0005794">
    <property type="term" value="C:Golgi apparatus"/>
    <property type="evidence" value="ECO:0007669"/>
    <property type="project" value="UniProtKB-SubCell"/>
</dbReference>
<feature type="coiled-coil region" evidence="4">
    <location>
        <begin position="1090"/>
        <end position="1131"/>
    </location>
</feature>
<dbReference type="AlphaFoldDB" id="T1IEE1"/>
<feature type="domain" description="TATA element modulatory factor 1 TATA binding" evidence="6">
    <location>
        <begin position="1084"/>
        <end position="1180"/>
    </location>
</feature>
<dbReference type="FunCoup" id="T1IEE1">
    <property type="interactions" value="1474"/>
</dbReference>
<feature type="compositionally biased region" description="Polar residues" evidence="5">
    <location>
        <begin position="1045"/>
        <end position="1055"/>
    </location>
</feature>
<evidence type="ECO:0000256" key="2">
    <source>
        <dbReference type="ARBA" id="ARBA00023034"/>
    </source>
</evidence>
<keyword evidence="3 4" id="KW-0175">Coiled coil</keyword>
<dbReference type="eggNOG" id="KOG4673">
    <property type="taxonomic scope" value="Eukaryota"/>
</dbReference>
<sequence>MSWFDPTGFATLAKSALKEAQKTIDKALDIQDEDKAKQSNRYDVNTDSFFSSWGLQAASTQSSPGAVTKEVTSTPGKMTNSASLWGSFTGSFFENQFPSTFLLHKIYLSLIDGQKRPTGLVSAQPKKAPSRSLSLDLKKSPAGSGSIELAHTESPAGSNVEKIGEEPDGEQIREEIRNFPAVEVVMRKRDKNSVANRLSVISSESDRRSSDSCDVLGSTPDSDPTSISTSSSVAKLRQSGSFESVEVLTSPSSVDVLGSNSSVTSPGDPKYSSDSISPVAEGDGVEIIPEDEDDVSVEDSYTSASENTLTLTVLEHSNLMLKSTSSLDTSFSEAMSPRDVSNIDGNAVISEVITQAPPKSDTRERVETESTSSTTAPASTILLQRNVKKDDAVVTEPPRLSLSGPRLSESASDHDTAPSSCEEGYDEGVNLRVTAGTCVTNMLADAMTEHPSIQREQSPISSERRITLALAMEENLMNPHLDIRNTIKDIRGTDFLYFGFRSDLVKIGSSEHTSGDELETATSSDIEIISSPTPNGSSTASRQSPSKSAYKSVNLGKIITSKVKGHHREPSETSSGGSDECSEVDKLLKKIGEMTELLEARESKLIDLSRINADLHESNAELKSQLDRQNEAQDIKHMSEEFTQRLAALERKFQQAIREKELLRKQLDHAKAIAAEREEEMEKDQIIAELRSEGEKLSKQQLTLNNTIKKLRAAEKENQKMITSLREQLSNTNQDLERSKKAISAKEEMERSHIEAVHNLTKQVTQLEKDLANAKNNVISLTNTLVSVQNSGSFGVNLVLIFRNEMSAELEATMQQVVTLQSALEDMRQQLVFLHPELLNLLLGQLRGRLEIRLASNKLQLRREISDCMARAETAERKLEEQSEAVRLASEPLARQIQALTEGQVNSQAAWISQQQHLNSTIAELETKVSSLANSERSVREQYETAAARVSSLSDKVSGLMQQNESLLEELNLGRESLENNNLQLQRCILELKKYQVDKDRLVADLEDKKREIVSLKEVLSIERTALDAEKRKSAALTSKSALSPQMSPRSSPTLSFGRASISESFSSSVWPSINKIDNDLEPANNTSFLETLQAQLKLREGEIQQLQWEVARLESERTSLRDEVGILTARLDEQSNDVSSLALLRTQYDALLQMYGEKLEESQELRMDLQDVKDMYKAQ</sequence>
<proteinExistence type="predicted"/>
<keyword evidence="8" id="KW-1185">Reference proteome</keyword>
<evidence type="ECO:0000313" key="7">
    <source>
        <dbReference type="EnsemblMetazoa" id="RPRC014661-PA"/>
    </source>
</evidence>
<feature type="compositionally biased region" description="Polar residues" evidence="5">
    <location>
        <begin position="520"/>
        <end position="551"/>
    </location>
</feature>
<organism evidence="7 8">
    <name type="scientific">Rhodnius prolixus</name>
    <name type="common">Triatomid bug</name>
    <dbReference type="NCBI Taxonomy" id="13249"/>
    <lineage>
        <taxon>Eukaryota</taxon>
        <taxon>Metazoa</taxon>
        <taxon>Ecdysozoa</taxon>
        <taxon>Arthropoda</taxon>
        <taxon>Hexapoda</taxon>
        <taxon>Insecta</taxon>
        <taxon>Pterygota</taxon>
        <taxon>Neoptera</taxon>
        <taxon>Paraneoptera</taxon>
        <taxon>Hemiptera</taxon>
        <taxon>Heteroptera</taxon>
        <taxon>Panheteroptera</taxon>
        <taxon>Cimicomorpha</taxon>
        <taxon>Reduviidae</taxon>
        <taxon>Triatominae</taxon>
        <taxon>Rhodnius</taxon>
    </lineage>
</organism>
<feature type="coiled-coil region" evidence="4">
    <location>
        <begin position="858"/>
        <end position="885"/>
    </location>
</feature>
<feature type="region of interest" description="Disordered" evidence="5">
    <location>
        <begin position="250"/>
        <end position="280"/>
    </location>
</feature>
<accession>T1IEE1</accession>
<feature type="compositionally biased region" description="Low complexity" evidence="5">
    <location>
        <begin position="369"/>
        <end position="380"/>
    </location>
</feature>
<dbReference type="STRING" id="13249.T1IEE1"/>
<dbReference type="Proteomes" id="UP000015103">
    <property type="component" value="Unassembled WGS sequence"/>
</dbReference>
<evidence type="ECO:0000256" key="5">
    <source>
        <dbReference type="SAM" id="MobiDB-lite"/>
    </source>
</evidence>
<dbReference type="EMBL" id="ACPB03014069">
    <property type="status" value="NOT_ANNOTATED_CDS"/>
    <property type="molecule type" value="Genomic_DNA"/>
</dbReference>
<name>T1IEE1_RHOPR</name>
<dbReference type="OMA" id="ICTNDSK"/>
<comment type="subcellular location">
    <subcellularLocation>
        <location evidence="1">Golgi apparatus</location>
    </subcellularLocation>
</comment>
<dbReference type="VEuPathDB" id="VectorBase:RPRC014661"/>
<dbReference type="InterPro" id="IPR022091">
    <property type="entry name" value="TMF_TATA-bd"/>
</dbReference>
<protein>
    <submittedName>
        <fullName evidence="7">TMF_TATA_bd domain-containing protein</fullName>
    </submittedName>
</protein>
<evidence type="ECO:0000256" key="1">
    <source>
        <dbReference type="ARBA" id="ARBA00004555"/>
    </source>
</evidence>
<dbReference type="EnsemblMetazoa" id="RPRC014661-RA">
    <property type="protein sequence ID" value="RPRC014661-PA"/>
    <property type="gene ID" value="RPRC014661"/>
</dbReference>
<dbReference type="HOGENOM" id="CLU_007304_0_0_1"/>
<keyword evidence="2" id="KW-0333">Golgi apparatus</keyword>
<feature type="region of interest" description="Disordered" evidence="5">
    <location>
        <begin position="118"/>
        <end position="171"/>
    </location>
</feature>
<feature type="region of interest" description="Disordered" evidence="5">
    <location>
        <begin position="352"/>
        <end position="424"/>
    </location>
</feature>
<feature type="region of interest" description="Disordered" evidence="5">
    <location>
        <begin position="1036"/>
        <end position="1055"/>
    </location>
</feature>
<dbReference type="Pfam" id="PF12329">
    <property type="entry name" value="TMF_DNA_bd"/>
    <property type="match status" value="1"/>
</dbReference>
<dbReference type="InParanoid" id="T1IEE1"/>
<feature type="coiled-coil region" evidence="4">
    <location>
        <begin position="950"/>
        <end position="1019"/>
    </location>
</feature>
<dbReference type="PANTHER" id="PTHR46515:SF1">
    <property type="entry name" value="TATA ELEMENT MODULATORY FACTOR"/>
    <property type="match status" value="1"/>
</dbReference>
<feature type="compositionally biased region" description="Basic and acidic residues" evidence="5">
    <location>
        <begin position="162"/>
        <end position="171"/>
    </location>
</feature>
<dbReference type="GO" id="GO:0005783">
    <property type="term" value="C:endoplasmic reticulum"/>
    <property type="evidence" value="ECO:0007669"/>
    <property type="project" value="TreeGrafter"/>
</dbReference>
<dbReference type="PANTHER" id="PTHR46515">
    <property type="entry name" value="TATA ELEMENT MODULATORY FACTOR TMF1"/>
    <property type="match status" value="1"/>
</dbReference>
<feature type="region of interest" description="Disordered" evidence="5">
    <location>
        <begin position="199"/>
        <end position="231"/>
    </location>
</feature>
<feature type="region of interest" description="Disordered" evidence="5">
    <location>
        <begin position="511"/>
        <end position="582"/>
    </location>
</feature>
<feature type="compositionally biased region" description="Polar residues" evidence="5">
    <location>
        <begin position="250"/>
        <end position="265"/>
    </location>
</feature>
<evidence type="ECO:0000313" key="8">
    <source>
        <dbReference type="Proteomes" id="UP000015103"/>
    </source>
</evidence>
<reference evidence="7" key="1">
    <citation type="submission" date="2015-05" db="UniProtKB">
        <authorList>
            <consortium name="EnsemblMetazoa"/>
        </authorList>
    </citation>
    <scope>IDENTIFICATION</scope>
</reference>
<evidence type="ECO:0000256" key="3">
    <source>
        <dbReference type="ARBA" id="ARBA00023054"/>
    </source>
</evidence>